<name>A0ABP0NCQ7_9DINO</name>
<comment type="caution">
    <text evidence="2">The sequence shown here is derived from an EMBL/GenBank/DDBJ whole genome shotgun (WGS) entry which is preliminary data.</text>
</comment>
<feature type="transmembrane region" description="Helical" evidence="1">
    <location>
        <begin position="928"/>
        <end position="948"/>
    </location>
</feature>
<keyword evidence="3" id="KW-1185">Reference proteome</keyword>
<keyword evidence="1" id="KW-0472">Membrane</keyword>
<gene>
    <name evidence="2" type="ORF">SCF082_LOCUS31896</name>
</gene>
<reference evidence="2 3" key="1">
    <citation type="submission" date="2024-02" db="EMBL/GenBank/DDBJ databases">
        <authorList>
            <person name="Chen Y."/>
            <person name="Shah S."/>
            <person name="Dougan E. K."/>
            <person name="Thang M."/>
            <person name="Chan C."/>
        </authorList>
    </citation>
    <scope>NUCLEOTIDE SEQUENCE [LARGE SCALE GENOMIC DNA]</scope>
</reference>
<dbReference type="SUPFAM" id="SSF52047">
    <property type="entry name" value="RNI-like"/>
    <property type="match status" value="1"/>
</dbReference>
<keyword evidence="1" id="KW-1133">Transmembrane helix</keyword>
<dbReference type="Gene3D" id="3.80.10.10">
    <property type="entry name" value="Ribonuclease Inhibitor"/>
    <property type="match status" value="1"/>
</dbReference>
<accession>A0ABP0NCQ7</accession>
<sequence>MTGLDVIRWEQIRGEAPPHESRGNRLLSVQDRMIAPHELVRPALPESWSGCVTLADYSQLIPAEGKICRIRATELRGIRVAQLHSLLVFIKEMAPYWCETFGAEAGQALLFEKFNLYNANQWIIRPSAEGRGGHRIHLSKVMSQVEKGCSYVELVSMEAEAQRPHWFVSHAWKEPIVNFVSCLEKHLAVRGLSPESPYWVCAYANNQHTLDKEITEDPRETAFYRAMKASEGVLLILDKDATPFSRIWCCFEESVAVEERNSATPLLLDLAAVASFEAHMVTDGLAGVERQMMPLLGMLSKSQRESYFPAEVLEKGLQVDIRTAEAAVAEDKNRILMSIVKRRQSKNAIGMFSSSKSSRNSEVQLPPEEHESYDMVNRALAAQFSLASWFEFVMKGRSCQKLADALAADVSRTIVQLSMTGCFGFKDADLQALLRCLPEGLCVLRLDLAFTDLEAPFDDEHLKFPDLRQLMLRFGGSSLESIEGLPAILSRLTNLSSLELWLCNLPSLKRIGPLGHIIKRSQLKELVLQLVGCPQLSLPVKEELNRCLRHVLLWLRVKQHVQIEDVSHWQCLRRNSEVNVQHPKNDCEEYEEIPGLMPYPCSYPGCKEFHQNHQGFCSRHRRHGFLWKVRSSLQTVRQGAELALLLSTQAFLESNSRITLALLGLFLYPVTYTMVADSTSIFAGVVVSITLMLVFASLAYTSARFNRMRSSMLKLSLATEASYFQVLQDASGPVAALSTVFDELGELDQLQQDPDLVSDLKSSFVEAGRRRGVFQKWICNYFSDIEGGVKAKLKLPTEVFGVVEAQGYYEVANAFSQGRSNSATGSFDFGLVFSLPFFVVGLALGRDLFPRRTQDDTSSSQLVYEKYFGMQAGHYYVLKVAILQFATVGLQAVGRLEAFGAAVILSQTNSANSALLGWLSLNVYTDCYWAFVSLLMVNSIYPSILLCFPSARWARLGAGFMDILLDLGYLGTFILLFFRADPRFRFPLDFSGYMANYASIVRMFGVCRSLETTKTPARAAELQAKQRILKRFAPWHLTLSSLLVLAVVLSNEDVYPMWIPSAGERCLPCRCITRPEVHLKSCNFLRLTDETDLTFESRQIKSIAPEALSRLTSLQSISFKRNELTSLQYAFLGSNQLIRWMFSDTCRGAQEAVRFAENMPHRRNGGCNVKFVSSLSVLPFGPVKNPPKLLLQDMTVSCESLFLEQRLRPGAVCAAFLVRGRKSAGTCAGTVPRSSWRECVRHRVNWGIWIIWLKWRCGAWLAGEA</sequence>
<dbReference type="InterPro" id="IPR032675">
    <property type="entry name" value="LRR_dom_sf"/>
</dbReference>
<evidence type="ECO:0000256" key="1">
    <source>
        <dbReference type="SAM" id="Phobius"/>
    </source>
</evidence>
<dbReference type="Proteomes" id="UP001642464">
    <property type="component" value="Unassembled WGS sequence"/>
</dbReference>
<evidence type="ECO:0000313" key="3">
    <source>
        <dbReference type="Proteomes" id="UP001642464"/>
    </source>
</evidence>
<feature type="transmembrane region" description="Helical" evidence="1">
    <location>
        <begin position="681"/>
        <end position="703"/>
    </location>
</feature>
<feature type="transmembrane region" description="Helical" evidence="1">
    <location>
        <begin position="827"/>
        <end position="845"/>
    </location>
</feature>
<dbReference type="EMBL" id="CAXAMM010027335">
    <property type="protein sequence ID" value="CAK9060619.1"/>
    <property type="molecule type" value="Genomic_DNA"/>
</dbReference>
<evidence type="ECO:0000313" key="2">
    <source>
        <dbReference type="EMBL" id="CAK9060619.1"/>
    </source>
</evidence>
<feature type="transmembrane region" description="Helical" evidence="1">
    <location>
        <begin position="960"/>
        <end position="978"/>
    </location>
</feature>
<protein>
    <submittedName>
        <fullName evidence="2">Uncharacterized protein</fullName>
    </submittedName>
</protein>
<organism evidence="2 3">
    <name type="scientific">Durusdinium trenchii</name>
    <dbReference type="NCBI Taxonomy" id="1381693"/>
    <lineage>
        <taxon>Eukaryota</taxon>
        <taxon>Sar</taxon>
        <taxon>Alveolata</taxon>
        <taxon>Dinophyceae</taxon>
        <taxon>Suessiales</taxon>
        <taxon>Symbiodiniaceae</taxon>
        <taxon>Durusdinium</taxon>
    </lineage>
</organism>
<keyword evidence="1" id="KW-0812">Transmembrane</keyword>
<proteinExistence type="predicted"/>